<reference evidence="4" key="2">
    <citation type="submission" date="2015-01" db="EMBL/GenBank/DDBJ databases">
        <title>Evolutionary Origins and Diversification of the Mycorrhizal Mutualists.</title>
        <authorList>
            <consortium name="DOE Joint Genome Institute"/>
            <consortium name="Mycorrhizal Genomics Consortium"/>
            <person name="Kohler A."/>
            <person name="Kuo A."/>
            <person name="Nagy L.G."/>
            <person name="Floudas D."/>
            <person name="Copeland A."/>
            <person name="Barry K.W."/>
            <person name="Cichocki N."/>
            <person name="Veneault-Fourrey C."/>
            <person name="LaButti K."/>
            <person name="Lindquist E.A."/>
            <person name="Lipzen A."/>
            <person name="Lundell T."/>
            <person name="Morin E."/>
            <person name="Murat C."/>
            <person name="Riley R."/>
            <person name="Ohm R."/>
            <person name="Sun H."/>
            <person name="Tunlid A."/>
            <person name="Henrissat B."/>
            <person name="Grigoriev I.V."/>
            <person name="Hibbett D.S."/>
            <person name="Martin F."/>
        </authorList>
    </citation>
    <scope>NUCLEOTIDE SEQUENCE [LARGE SCALE GENOMIC DNA]</scope>
    <source>
        <strain evidence="4">Foug A</strain>
    </source>
</reference>
<dbReference type="InterPro" id="IPR008383">
    <property type="entry name" value="API5"/>
</dbReference>
<dbReference type="GO" id="GO:0043066">
    <property type="term" value="P:negative regulation of apoptotic process"/>
    <property type="evidence" value="ECO:0007669"/>
    <property type="project" value="TreeGrafter"/>
</dbReference>
<dbReference type="Pfam" id="PF05918">
    <property type="entry name" value="API5"/>
    <property type="match status" value="1"/>
</dbReference>
<dbReference type="InterPro" id="IPR016024">
    <property type="entry name" value="ARM-type_fold"/>
</dbReference>
<dbReference type="GO" id="GO:0003723">
    <property type="term" value="F:RNA binding"/>
    <property type="evidence" value="ECO:0007669"/>
    <property type="project" value="TreeGrafter"/>
</dbReference>
<dbReference type="STRING" id="1036808.A0A0C3AXD4"/>
<dbReference type="SUPFAM" id="SSF48371">
    <property type="entry name" value="ARM repeat"/>
    <property type="match status" value="1"/>
</dbReference>
<gene>
    <name evidence="3" type="ORF">SCLCIDRAFT_716450</name>
</gene>
<keyword evidence="2" id="KW-0053">Apoptosis</keyword>
<proteinExistence type="inferred from homology"/>
<accession>A0A0C3AXD4</accession>
<protein>
    <recommendedName>
        <fullName evidence="5">Clathrin/coatomer adaptor adaptin-like N-terminal domain-containing protein</fullName>
    </recommendedName>
</protein>
<dbReference type="HOGENOM" id="CLU_052453_0_0_1"/>
<evidence type="ECO:0000313" key="3">
    <source>
        <dbReference type="EMBL" id="KIM69627.1"/>
    </source>
</evidence>
<sequence length="382" mass="42940">MAEYATQLKRIKAKVERATVDAGATSLRKEAFRELINLAHSSDSSGHSKSYAARQIPNFFNDFPEMEEEAIDAVYDLCEDHDSRVRMDGYNAITMVSYAQRKCVKRNADVLVQLLQSDEPEELAVVKIALLKHLDMDPPGVLGVMCEHIVFPEDDLDESERQTKERLRPLVLSFLSSDALGAIVEKHTNPPGSEAEQMLVSQLLLSIERLEARDAEFIVKGILLSLPCYQTNLSRGDDVLEVLLDRARASLQMRTSDTPSLKTTCSFLALAQLVGAERRAASPAKLLRFYLSNLTGRMVLQKFSPENRVDVISWITDTLSACEAEMPNPRHGSNQEQLQRLQRQVVDASSILLETLFDSKVYNSTLWRTVRSLLQAITQKTR</sequence>
<reference evidence="3 4" key="1">
    <citation type="submission" date="2014-04" db="EMBL/GenBank/DDBJ databases">
        <authorList>
            <consortium name="DOE Joint Genome Institute"/>
            <person name="Kuo A."/>
            <person name="Kohler A."/>
            <person name="Nagy L.G."/>
            <person name="Floudas D."/>
            <person name="Copeland A."/>
            <person name="Barry K.W."/>
            <person name="Cichocki N."/>
            <person name="Veneault-Fourrey C."/>
            <person name="LaButti K."/>
            <person name="Lindquist E.A."/>
            <person name="Lipzen A."/>
            <person name="Lundell T."/>
            <person name="Morin E."/>
            <person name="Murat C."/>
            <person name="Sun H."/>
            <person name="Tunlid A."/>
            <person name="Henrissat B."/>
            <person name="Grigoriev I.V."/>
            <person name="Hibbett D.S."/>
            <person name="Martin F."/>
            <person name="Nordberg H.P."/>
            <person name="Cantor M.N."/>
            <person name="Hua S.X."/>
        </authorList>
    </citation>
    <scope>NUCLEOTIDE SEQUENCE [LARGE SCALE GENOMIC DNA]</scope>
    <source>
        <strain evidence="3 4">Foug A</strain>
    </source>
</reference>
<evidence type="ECO:0000256" key="1">
    <source>
        <dbReference type="ARBA" id="ARBA00009515"/>
    </source>
</evidence>
<dbReference type="GO" id="GO:0006915">
    <property type="term" value="P:apoptotic process"/>
    <property type="evidence" value="ECO:0007669"/>
    <property type="project" value="UniProtKB-KW"/>
</dbReference>
<evidence type="ECO:0000313" key="4">
    <source>
        <dbReference type="Proteomes" id="UP000053989"/>
    </source>
</evidence>
<dbReference type="EMBL" id="KN822006">
    <property type="protein sequence ID" value="KIM69627.1"/>
    <property type="molecule type" value="Genomic_DNA"/>
</dbReference>
<comment type="similarity">
    <text evidence="1">Belongs to the API5 family.</text>
</comment>
<dbReference type="PANTHER" id="PTHR12758">
    <property type="entry name" value="APOPTOSIS INHIBITOR 5-RELATED"/>
    <property type="match status" value="1"/>
</dbReference>
<evidence type="ECO:0008006" key="5">
    <source>
        <dbReference type="Google" id="ProtNLM"/>
    </source>
</evidence>
<dbReference type="PANTHER" id="PTHR12758:SF19">
    <property type="entry name" value="APOPTOSIS INHIBITOR 5"/>
    <property type="match status" value="1"/>
</dbReference>
<dbReference type="OrthoDB" id="19224at2759"/>
<evidence type="ECO:0000256" key="2">
    <source>
        <dbReference type="ARBA" id="ARBA00022703"/>
    </source>
</evidence>
<dbReference type="AlphaFoldDB" id="A0A0C3AXD4"/>
<dbReference type="Proteomes" id="UP000053989">
    <property type="component" value="Unassembled WGS sequence"/>
</dbReference>
<dbReference type="InParanoid" id="A0A0C3AXD4"/>
<keyword evidence="4" id="KW-1185">Reference proteome</keyword>
<organism evidence="3 4">
    <name type="scientific">Scleroderma citrinum Foug A</name>
    <dbReference type="NCBI Taxonomy" id="1036808"/>
    <lineage>
        <taxon>Eukaryota</taxon>
        <taxon>Fungi</taxon>
        <taxon>Dikarya</taxon>
        <taxon>Basidiomycota</taxon>
        <taxon>Agaricomycotina</taxon>
        <taxon>Agaricomycetes</taxon>
        <taxon>Agaricomycetidae</taxon>
        <taxon>Boletales</taxon>
        <taxon>Sclerodermatineae</taxon>
        <taxon>Sclerodermataceae</taxon>
        <taxon>Scleroderma</taxon>
    </lineage>
</organism>
<name>A0A0C3AXD4_9AGAM</name>
<dbReference type="GO" id="GO:0005634">
    <property type="term" value="C:nucleus"/>
    <property type="evidence" value="ECO:0007669"/>
    <property type="project" value="TreeGrafter"/>
</dbReference>